<proteinExistence type="predicted"/>
<feature type="non-terminal residue" evidence="1">
    <location>
        <position position="1"/>
    </location>
</feature>
<evidence type="ECO:0000313" key="2">
    <source>
        <dbReference type="Proteomes" id="UP000789920"/>
    </source>
</evidence>
<dbReference type="EMBL" id="CAJVQC010049794">
    <property type="protein sequence ID" value="CAG8788140.1"/>
    <property type="molecule type" value="Genomic_DNA"/>
</dbReference>
<keyword evidence="2" id="KW-1185">Reference proteome</keyword>
<evidence type="ECO:0000313" key="1">
    <source>
        <dbReference type="EMBL" id="CAG8788140.1"/>
    </source>
</evidence>
<protein>
    <submittedName>
        <fullName evidence="1">19490_t:CDS:1</fullName>
    </submittedName>
</protein>
<reference evidence="1" key="1">
    <citation type="submission" date="2021-06" db="EMBL/GenBank/DDBJ databases">
        <authorList>
            <person name="Kallberg Y."/>
            <person name="Tangrot J."/>
            <person name="Rosling A."/>
        </authorList>
    </citation>
    <scope>NUCLEOTIDE SEQUENCE</scope>
    <source>
        <strain evidence="1">MA461A</strain>
    </source>
</reference>
<comment type="caution">
    <text evidence="1">The sequence shown here is derived from an EMBL/GenBank/DDBJ whole genome shotgun (WGS) entry which is preliminary data.</text>
</comment>
<dbReference type="Proteomes" id="UP000789920">
    <property type="component" value="Unassembled WGS sequence"/>
</dbReference>
<sequence length="270" mass="31193">ENHDATEEVNARKFFYNIVNAISNDSEASQEVQEYDIKEAIARWKDTRNKRILGDVTNLIPVPVAREKRKNYDANIIDISSKRMKVPVNSVTTFEASSNMQYLSPQNALACIPPILEYSPFACESKSTTSVDSKPPKEVFLWEDFLEKANEHLFDQQKMIFEKLQFHYNRPLFNEANICEAVNTNINSILNELMGINYVFSSQKPYVSEPDFTCYHNDDLIMVVEVKRKHILEKISERTLSEFYMTNDKAKMSEVLYISKTLPLQSKAPP</sequence>
<organism evidence="1 2">
    <name type="scientific">Racocetra persica</name>
    <dbReference type="NCBI Taxonomy" id="160502"/>
    <lineage>
        <taxon>Eukaryota</taxon>
        <taxon>Fungi</taxon>
        <taxon>Fungi incertae sedis</taxon>
        <taxon>Mucoromycota</taxon>
        <taxon>Glomeromycotina</taxon>
        <taxon>Glomeromycetes</taxon>
        <taxon>Diversisporales</taxon>
        <taxon>Gigasporaceae</taxon>
        <taxon>Racocetra</taxon>
    </lineage>
</organism>
<name>A0ACA9RCM8_9GLOM</name>
<feature type="non-terminal residue" evidence="1">
    <location>
        <position position="270"/>
    </location>
</feature>
<gene>
    <name evidence="1" type="ORF">RPERSI_LOCUS18658</name>
</gene>
<accession>A0ACA9RCM8</accession>